<dbReference type="Pfam" id="PF19956">
    <property type="entry name" value="EAD2"/>
    <property type="match status" value="1"/>
</dbReference>
<evidence type="ECO:0000259" key="3">
    <source>
        <dbReference type="Pfam" id="PF20028"/>
    </source>
</evidence>
<keyword evidence="5" id="KW-1185">Reference proteome</keyword>
<dbReference type="Proteomes" id="UP000006281">
    <property type="component" value="Chromosome"/>
</dbReference>
<dbReference type="KEGG" id="sesp:BN6_61650"/>
<dbReference type="eggNOG" id="ENOG5032TJ5">
    <property type="taxonomic scope" value="Bacteria"/>
</dbReference>
<dbReference type="EMBL" id="HE804045">
    <property type="protein sequence ID" value="CCH33417.1"/>
    <property type="molecule type" value="Genomic_DNA"/>
</dbReference>
<dbReference type="InterPro" id="IPR045431">
    <property type="entry name" value="EAD2"/>
</dbReference>
<evidence type="ECO:0000259" key="1">
    <source>
        <dbReference type="Pfam" id="PF19916"/>
    </source>
</evidence>
<reference evidence="4 5" key="1">
    <citation type="journal article" date="2012" name="BMC Genomics">
        <title>Complete genome sequence of Saccharothrix espanaensis DSM 44229T and comparison to the other completely sequenced Pseudonocardiaceae.</title>
        <authorList>
            <person name="Strobel T."/>
            <person name="Al-Dilaimi A."/>
            <person name="Blom J."/>
            <person name="Gessner A."/>
            <person name="Kalinowski J."/>
            <person name="Luzhetska M."/>
            <person name="Puhler A."/>
            <person name="Szczepanowski R."/>
            <person name="Bechthold A."/>
            <person name="Ruckert C."/>
        </authorList>
    </citation>
    <scope>NUCLEOTIDE SEQUENCE [LARGE SCALE GENOMIC DNA]</scope>
    <source>
        <strain evidence="5">ATCC 51144 / DSM 44229 / JCM 9112 / NBRC 15066 / NRRL 15764</strain>
    </source>
</reference>
<dbReference type="RefSeq" id="WP_015103528.1">
    <property type="nucleotide sequence ID" value="NC_019673.1"/>
</dbReference>
<sequence>MIRTSDDTVERGVVLPLVTALVKLPSLADPTTRSSVTRLLADELREPLTIANHPNAVIHLSHLAEYCTERPRRLVALLRVLSLVEPDTRPMNDLRRHIGMMHTLDLFEPDDLTRLLKLLGGIVVPDIADIYRAVAGDAASGLGRATTYLEVFSILEDLNSRPDGIPRPIVFIEHVAVKVRKDLAIELRLWVDEQAAKREITAEVAALRESLRTDPPDDSPPAPGTVAYLLLALRGEGPSGDLYRLTPARHLGITAEWSPRVATDRVGPLEAIQTHVADLVEQAERDWASFEPDIRIEFILDRDNINLAVDQWPAENDEAVPEPIGSRYQVVVRSLERNSDDKYLRVWRRRWRALAGQARTCRPVDRDGCVRAQDATQDGVRELRSMLSRRHEVVALLLSGPPKADPEPQDEITSAVKAGVPLILWHRKSSPDKSFVRAVDYLLHDEDDDHPFLERVRRARATAFGERHVAHPCGELSVLYDDPMRRVLPHRAAPPEEVAVG</sequence>
<dbReference type="InterPro" id="IPR045555">
    <property type="entry name" value="VMAP-M0"/>
</dbReference>
<dbReference type="Pfam" id="PF19916">
    <property type="entry name" value="VMAP-M0"/>
    <property type="match status" value="1"/>
</dbReference>
<name>K0K795_SACES</name>
<dbReference type="STRING" id="1179773.BN6_61650"/>
<protein>
    <submittedName>
        <fullName evidence="4">Uncharacterized protein</fullName>
    </submittedName>
</protein>
<gene>
    <name evidence="4" type="ordered locus">BN6_61650</name>
</gene>
<feature type="domain" description="vWA-MoxR associated protein C-terminal" evidence="3">
    <location>
        <begin position="256"/>
        <end position="483"/>
    </location>
</feature>
<organism evidence="4 5">
    <name type="scientific">Saccharothrix espanaensis (strain ATCC 51144 / DSM 44229 / JCM 9112 / NBRC 15066 / NRRL 15764)</name>
    <dbReference type="NCBI Taxonomy" id="1179773"/>
    <lineage>
        <taxon>Bacteria</taxon>
        <taxon>Bacillati</taxon>
        <taxon>Actinomycetota</taxon>
        <taxon>Actinomycetes</taxon>
        <taxon>Pseudonocardiales</taxon>
        <taxon>Pseudonocardiaceae</taxon>
        <taxon>Saccharothrix</taxon>
    </lineage>
</organism>
<dbReference type="InterPro" id="IPR045450">
    <property type="entry name" value="VMAP_C"/>
</dbReference>
<evidence type="ECO:0000313" key="4">
    <source>
        <dbReference type="EMBL" id="CCH33417.1"/>
    </source>
</evidence>
<feature type="domain" description="Effector-associated" evidence="2">
    <location>
        <begin position="18"/>
        <end position="97"/>
    </location>
</feature>
<dbReference type="HOGENOM" id="CLU_040804_0_0_11"/>
<evidence type="ECO:0000259" key="2">
    <source>
        <dbReference type="Pfam" id="PF19956"/>
    </source>
</evidence>
<proteinExistence type="predicted"/>
<evidence type="ECO:0000313" key="5">
    <source>
        <dbReference type="Proteomes" id="UP000006281"/>
    </source>
</evidence>
<dbReference type="PATRIC" id="fig|1179773.3.peg.6213"/>
<feature type="domain" description="vWA-MoxR associated protein middle region 0" evidence="1">
    <location>
        <begin position="107"/>
        <end position="209"/>
    </location>
</feature>
<dbReference type="Pfam" id="PF20028">
    <property type="entry name" value="VMAP-C"/>
    <property type="match status" value="1"/>
</dbReference>
<accession>K0K795</accession>
<dbReference type="AlphaFoldDB" id="K0K795"/>